<dbReference type="Proteomes" id="UP000741863">
    <property type="component" value="Unassembled WGS sequence"/>
</dbReference>
<evidence type="ECO:0000256" key="12">
    <source>
        <dbReference type="SAM" id="Phobius"/>
    </source>
</evidence>
<proteinExistence type="inferred from homology"/>
<keyword evidence="4 12" id="KW-0812">Transmembrane</keyword>
<evidence type="ECO:0000256" key="9">
    <source>
        <dbReference type="ARBA" id="ARBA00023163"/>
    </source>
</evidence>
<evidence type="ECO:0000256" key="4">
    <source>
        <dbReference type="ARBA" id="ARBA00022692"/>
    </source>
</evidence>
<dbReference type="EMBL" id="JAFBEC010000002">
    <property type="protein sequence ID" value="MBM7631542.1"/>
    <property type="molecule type" value="Genomic_DNA"/>
</dbReference>
<dbReference type="PANTHER" id="PTHR33392">
    <property type="entry name" value="POLYISOPRENYL-TEICHOIC ACID--PEPTIDOGLYCAN TEICHOIC ACID TRANSFERASE TAGU"/>
    <property type="match status" value="1"/>
</dbReference>
<gene>
    <name evidence="14" type="ORF">JOD17_000634</name>
</gene>
<keyword evidence="15" id="KW-1185">Reference proteome</keyword>
<evidence type="ECO:0000256" key="7">
    <source>
        <dbReference type="ARBA" id="ARBA00023015"/>
    </source>
</evidence>
<keyword evidence="5" id="KW-0735">Signal-anchor</keyword>
<evidence type="ECO:0000256" key="1">
    <source>
        <dbReference type="ARBA" id="ARBA00004401"/>
    </source>
</evidence>
<comment type="subcellular location">
    <subcellularLocation>
        <location evidence="1">Cell membrane</location>
        <topology evidence="1">Single-pass type II membrane protein</topology>
    </subcellularLocation>
</comment>
<dbReference type="PANTHER" id="PTHR33392:SF8">
    <property type="entry name" value="REGULATORY PROTEIN MSRR"/>
    <property type="match status" value="1"/>
</dbReference>
<sequence length="307" mass="34710">MRKINDLLFGKVTINKVYFLLVLVILLVAIPLGFQSTNSLIASDELDEQTLHAQQAINESVSDIEAVDEPFQVLMFSVNDQESNNSSAIMLAQFDPADGDTRIVSLLSDSYVSVPGHQNHKLGSVYQLGGLELLEDTLLENFQLSVDYFVKVDIEGFASMVNTIAPTGINLDNQRYYGEDFVHYIRDASQGEFDRTNRHQQIVSHIHDYLLDNMTVRDAQTLIAAFTTHLETNIPTGKLFRISTDYINSASDSIAATTIPYRDSYTYEYSLNKDEEIISFDSQLNKDYLHSFLDEQLSLDELDHDIE</sequence>
<reference evidence="14 15" key="1">
    <citation type="submission" date="2021-01" db="EMBL/GenBank/DDBJ databases">
        <title>Genomic Encyclopedia of Type Strains, Phase IV (KMG-IV): sequencing the most valuable type-strain genomes for metagenomic binning, comparative biology and taxonomic classification.</title>
        <authorList>
            <person name="Goeker M."/>
        </authorList>
    </citation>
    <scope>NUCLEOTIDE SEQUENCE [LARGE SCALE GENOMIC DNA]</scope>
    <source>
        <strain evidence="14 15">DSM 25540</strain>
    </source>
</reference>
<name>A0ABS2P894_9BACL</name>
<evidence type="ECO:0000256" key="11">
    <source>
        <dbReference type="ARBA" id="ARBA00040752"/>
    </source>
</evidence>
<organism evidence="14 15">
    <name type="scientific">Geomicrobium sediminis</name>
    <dbReference type="NCBI Taxonomy" id="1347788"/>
    <lineage>
        <taxon>Bacteria</taxon>
        <taxon>Bacillati</taxon>
        <taxon>Bacillota</taxon>
        <taxon>Bacilli</taxon>
        <taxon>Bacillales</taxon>
        <taxon>Geomicrobium</taxon>
    </lineage>
</organism>
<comment type="caution">
    <text evidence="14">The sequence shown here is derived from an EMBL/GenBank/DDBJ whole genome shotgun (WGS) entry which is preliminary data.</text>
</comment>
<keyword evidence="9" id="KW-0804">Transcription</keyword>
<comment type="function">
    <text evidence="10">Involved in SarA attenuation. Affects resistance to oxacillin and teicoplanin, as well as the synthesis of virulence factors.</text>
</comment>
<keyword evidence="8 12" id="KW-0472">Membrane</keyword>
<dbReference type="RefSeq" id="WP_204695663.1">
    <property type="nucleotide sequence ID" value="NZ_JAFBEC010000002.1"/>
</dbReference>
<feature type="domain" description="Cell envelope-related transcriptional attenuator" evidence="13">
    <location>
        <begin position="86"/>
        <end position="174"/>
    </location>
</feature>
<evidence type="ECO:0000256" key="5">
    <source>
        <dbReference type="ARBA" id="ARBA00022968"/>
    </source>
</evidence>
<evidence type="ECO:0000256" key="10">
    <source>
        <dbReference type="ARBA" id="ARBA00037178"/>
    </source>
</evidence>
<accession>A0ABS2P894</accession>
<keyword evidence="3" id="KW-1003">Cell membrane</keyword>
<evidence type="ECO:0000313" key="14">
    <source>
        <dbReference type="EMBL" id="MBM7631542.1"/>
    </source>
</evidence>
<keyword evidence="6 12" id="KW-1133">Transmembrane helix</keyword>
<dbReference type="Pfam" id="PF03816">
    <property type="entry name" value="LytR_cpsA_psr"/>
    <property type="match status" value="1"/>
</dbReference>
<feature type="transmembrane region" description="Helical" evidence="12">
    <location>
        <begin position="12"/>
        <end position="34"/>
    </location>
</feature>
<evidence type="ECO:0000256" key="2">
    <source>
        <dbReference type="ARBA" id="ARBA00006068"/>
    </source>
</evidence>
<comment type="similarity">
    <text evidence="2">Belongs to the LytR/CpsA/Psr (LCP) family.</text>
</comment>
<dbReference type="Gene3D" id="3.40.630.190">
    <property type="entry name" value="LCP protein"/>
    <property type="match status" value="1"/>
</dbReference>
<evidence type="ECO:0000259" key="13">
    <source>
        <dbReference type="Pfam" id="PF03816"/>
    </source>
</evidence>
<dbReference type="InterPro" id="IPR004474">
    <property type="entry name" value="LytR_CpsA_psr"/>
</dbReference>
<protein>
    <recommendedName>
        <fullName evidence="11">Regulatory protein MsrR</fullName>
    </recommendedName>
</protein>
<evidence type="ECO:0000256" key="8">
    <source>
        <dbReference type="ARBA" id="ARBA00023136"/>
    </source>
</evidence>
<dbReference type="InterPro" id="IPR050922">
    <property type="entry name" value="LytR/CpsA/Psr_CW_biosynth"/>
</dbReference>
<evidence type="ECO:0000313" key="15">
    <source>
        <dbReference type="Proteomes" id="UP000741863"/>
    </source>
</evidence>
<keyword evidence="7" id="KW-0805">Transcription regulation</keyword>
<evidence type="ECO:0000256" key="6">
    <source>
        <dbReference type="ARBA" id="ARBA00022989"/>
    </source>
</evidence>
<evidence type="ECO:0000256" key="3">
    <source>
        <dbReference type="ARBA" id="ARBA00022475"/>
    </source>
</evidence>